<evidence type="ECO:0000259" key="1">
    <source>
        <dbReference type="Pfam" id="PF12281"/>
    </source>
</evidence>
<dbReference type="Pfam" id="PF12281">
    <property type="entry name" value="NTP_transf_8"/>
    <property type="match status" value="1"/>
</dbReference>
<dbReference type="InterPro" id="IPR022550">
    <property type="entry name" value="NTP_transf_8"/>
</dbReference>
<dbReference type="RefSeq" id="WP_353642232.1">
    <property type="nucleotide sequence ID" value="NZ_CP159253.1"/>
</dbReference>
<gene>
    <name evidence="2" type="ORF">ABVK50_07060</name>
</gene>
<dbReference type="AlphaFoldDB" id="A0AAU8CTT9"/>
<proteinExistence type="predicted"/>
<reference evidence="2" key="1">
    <citation type="submission" date="2024-06" db="EMBL/GenBank/DDBJ databases">
        <title>Mesorhizobium karijinii sp. nov., a symbiont of the iconic Swainsona formosa from arid Australia.</title>
        <authorList>
            <person name="Hill Y.J."/>
            <person name="Watkin E.L.J."/>
            <person name="O'Hara G.W."/>
            <person name="Terpolilli J."/>
            <person name="Tye M.L."/>
            <person name="Kohlmeier M.G."/>
        </authorList>
    </citation>
    <scope>NUCLEOTIDE SEQUENCE</scope>
    <source>
        <strain evidence="2">WSM2240</strain>
    </source>
</reference>
<accession>A0AAU8CTT9</accession>
<organism evidence="2">
    <name type="scientific">Mesorhizobium sp. WSM2240</name>
    <dbReference type="NCBI Taxonomy" id="3228851"/>
    <lineage>
        <taxon>Bacteria</taxon>
        <taxon>Pseudomonadati</taxon>
        <taxon>Pseudomonadota</taxon>
        <taxon>Alphaproteobacteria</taxon>
        <taxon>Hyphomicrobiales</taxon>
        <taxon>Phyllobacteriaceae</taxon>
        <taxon>Mesorhizobium</taxon>
    </lineage>
</organism>
<feature type="domain" description="Nucleotidyltransferase-like" evidence="1">
    <location>
        <begin position="107"/>
        <end position="301"/>
    </location>
</feature>
<protein>
    <submittedName>
        <fullName evidence="2">GSU2403 family nucleotidyltransferase fold protein</fullName>
    </submittedName>
</protein>
<dbReference type="InterPro" id="IPR058575">
    <property type="entry name" value="NTP_transf_8_dom"/>
</dbReference>
<name>A0AAU8CTT9_9HYPH</name>
<dbReference type="PIRSF" id="PIRSF031854">
    <property type="entry name" value="UCP031854"/>
    <property type="match status" value="1"/>
</dbReference>
<dbReference type="EMBL" id="CP159253">
    <property type="protein sequence ID" value="XCG50238.1"/>
    <property type="molecule type" value="Genomic_DNA"/>
</dbReference>
<evidence type="ECO:0000313" key="2">
    <source>
        <dbReference type="EMBL" id="XCG50238.1"/>
    </source>
</evidence>
<sequence>MATRLDIIYTTLIAELLERSLDAQFDADFDEAGAFIKTTAKGRDYWYYKPSARQDEKQTRIYVGPAEDEQISKRILAFQRNKSDYQARRKIVSTLTREARLFRPDSRVGDLVEAFWKAGLFRLRGCLVGTVAYQTYGTFLGCRFSNVAMQTGDIDLAQFHSISVAVDDSIPPVLDVLRSVDESFKPAPHLNDAVGATKYIGANGLRVDFLTPNRGSDDLVGKPAKMPSLGGAAAEPLRFLDFLIYEPVRTIMLHKGGIPVLVPDPCRFAVHKMIVAARRSAGSQKDLKDLGQANQLAEALKLVGRAGDLREMFQAARDRGPSWREALDTSLARMELLGLSSAPSVLRAA</sequence>